<feature type="domain" description="Flagellar basal-body/hook protein C-terminal" evidence="8">
    <location>
        <begin position="730"/>
        <end position="769"/>
    </location>
</feature>
<dbReference type="NCBIfam" id="TIGR02492">
    <property type="entry name" value="flgK_ends"/>
    <property type="match status" value="1"/>
</dbReference>
<evidence type="ECO:0000259" key="7">
    <source>
        <dbReference type="Pfam" id="PF00460"/>
    </source>
</evidence>
<comment type="similarity">
    <text evidence="3">Belongs to the flagella basal body rod proteins family.</text>
</comment>
<dbReference type="STRING" id="321763.SAMN04488692_10765"/>
<dbReference type="GO" id="GO:0005576">
    <property type="term" value="C:extracellular region"/>
    <property type="evidence" value="ECO:0007669"/>
    <property type="project" value="UniProtKB-SubCell"/>
</dbReference>
<dbReference type="SUPFAM" id="SSF64518">
    <property type="entry name" value="Phase 1 flagellin"/>
    <property type="match status" value="1"/>
</dbReference>
<dbReference type="Pfam" id="PF06429">
    <property type="entry name" value="Flg_bbr_C"/>
    <property type="match status" value="1"/>
</dbReference>
<evidence type="ECO:0000256" key="5">
    <source>
        <dbReference type="ARBA" id="ARBA00022525"/>
    </source>
</evidence>
<dbReference type="GO" id="GO:0009424">
    <property type="term" value="C:bacterial-type flagellum hook"/>
    <property type="evidence" value="ECO:0007669"/>
    <property type="project" value="InterPro"/>
</dbReference>
<feature type="domain" description="Flagellar hook-associated protein FlgK helical" evidence="9">
    <location>
        <begin position="102"/>
        <end position="337"/>
    </location>
</feature>
<dbReference type="Pfam" id="PF00460">
    <property type="entry name" value="Flg_bb_rod"/>
    <property type="match status" value="1"/>
</dbReference>
<keyword evidence="10" id="KW-0969">Cilium</keyword>
<dbReference type="AlphaFoldDB" id="A0A1G9M078"/>
<evidence type="ECO:0000256" key="4">
    <source>
        <dbReference type="ARBA" id="ARBA00016244"/>
    </source>
</evidence>
<keyword evidence="5" id="KW-0964">Secreted</keyword>
<protein>
    <recommendedName>
        <fullName evidence="4">Flagellar hook-associated protein 1</fullName>
    </recommendedName>
</protein>
<evidence type="ECO:0000256" key="1">
    <source>
        <dbReference type="ARBA" id="ARBA00004365"/>
    </source>
</evidence>
<organism evidence="10 11">
    <name type="scientific">Halarsenatibacter silvermanii</name>
    <dbReference type="NCBI Taxonomy" id="321763"/>
    <lineage>
        <taxon>Bacteria</taxon>
        <taxon>Bacillati</taxon>
        <taxon>Bacillota</taxon>
        <taxon>Clostridia</taxon>
        <taxon>Halanaerobiales</taxon>
        <taxon>Halarsenatibacteraceae</taxon>
        <taxon>Halarsenatibacter</taxon>
    </lineage>
</organism>
<evidence type="ECO:0000259" key="8">
    <source>
        <dbReference type="Pfam" id="PF06429"/>
    </source>
</evidence>
<accession>A0A1G9M078</accession>
<dbReference type="GO" id="GO:0044780">
    <property type="term" value="P:bacterial-type flagellum assembly"/>
    <property type="evidence" value="ECO:0007669"/>
    <property type="project" value="InterPro"/>
</dbReference>
<name>A0A1G9M078_9FIRM</name>
<keyword evidence="10" id="KW-0966">Cell projection</keyword>
<dbReference type="InterPro" id="IPR053927">
    <property type="entry name" value="FlgK_helical"/>
</dbReference>
<gene>
    <name evidence="10" type="ORF">SAMN04488692_10765</name>
</gene>
<reference evidence="10 11" key="1">
    <citation type="submission" date="2016-10" db="EMBL/GenBank/DDBJ databases">
        <authorList>
            <person name="de Groot N.N."/>
        </authorList>
    </citation>
    <scope>NUCLEOTIDE SEQUENCE [LARGE SCALE GENOMIC DNA]</scope>
    <source>
        <strain evidence="10 11">SLAS-1</strain>
    </source>
</reference>
<keyword evidence="11" id="KW-1185">Reference proteome</keyword>
<dbReference type="RefSeq" id="WP_089759380.1">
    <property type="nucleotide sequence ID" value="NZ_FNGO01000007.1"/>
</dbReference>
<dbReference type="InterPro" id="IPR002371">
    <property type="entry name" value="FlgK"/>
</dbReference>
<dbReference type="EMBL" id="FNGO01000007">
    <property type="protein sequence ID" value="SDL67606.1"/>
    <property type="molecule type" value="Genomic_DNA"/>
</dbReference>
<comment type="subcellular location">
    <subcellularLocation>
        <location evidence="1">Bacterial flagellum</location>
    </subcellularLocation>
    <subcellularLocation>
        <location evidence="2">Secreted</location>
    </subcellularLocation>
</comment>
<dbReference type="PANTHER" id="PTHR30033:SF1">
    <property type="entry name" value="FLAGELLAR HOOK-ASSOCIATED PROTEIN 1"/>
    <property type="match status" value="1"/>
</dbReference>
<sequence>MTSQFTVLNTALSSLQSHQKALDTTGHNIANADTDGYTRQRAELAATRPYSKPGRNMPTSAGQVGTGVEVQQISRLRDNFIDGQLRRQNQIGGYWNQRSEGLERLELIFNEPSENNLDQAMIDFRDGLSELSNEPESRSARTTVRERGVTLADSFNDIYRQMREYQNSLDGEVEAGVDEINSIFDRIAELNEQIIAVKGSGNQPNDLMDTRDRLLDELNELADISVSEQASGSINITMGGTQVVTGKNVKPLGVRENDDGLNEVYHQHTGERANIAGGELSGLLEIRDEEIGGLSSEGHDSGYIDELNDMARAFADHFNDVHKSGYDLNGDPGEEFFTYAADEDNPAWGLEISRNIRESTDNIAGGNYSDNPSVARVIDFDPDDIVDDSYSYRVEAGTFGEDGTSFDFEEIAAGEVKQDFQVDVNYDVDNGLDEEDVELDVWTNTATEMSAEEDIEDIAIEEDEQYEIVDLDDYFDNNETNYDNGLIDENDDEIVAVSEDREEFDLLEKAVEIDPDGELGDDHLEFEEIDDDPLSLDFDAVLTGSENDNIRAGEVHIDNISTEGDDIVEIEASGTANRLDFDVDVPEDEDIEEIEVDWEDEEVRVPEGELDELEGQDIYREVMGRMPTEEVFVDDDEETLFSVDNEFNLAVADRGEANISFDTPRGSGSNASSLARTINEDEINIGEERSSVKEYFEGVISSLGVDGQRANQMVENSEALSDQLHNQRESISGVSLDEEMANMVKYQQAYAAAANVITTFQENMNTLIGMMQ</sequence>
<evidence type="ECO:0000256" key="6">
    <source>
        <dbReference type="ARBA" id="ARBA00023143"/>
    </source>
</evidence>
<evidence type="ECO:0000313" key="11">
    <source>
        <dbReference type="Proteomes" id="UP000199476"/>
    </source>
</evidence>
<dbReference type="PRINTS" id="PR01005">
    <property type="entry name" value="FLGHOOKAP1"/>
</dbReference>
<evidence type="ECO:0000256" key="3">
    <source>
        <dbReference type="ARBA" id="ARBA00009677"/>
    </source>
</evidence>
<dbReference type="Proteomes" id="UP000199476">
    <property type="component" value="Unassembled WGS sequence"/>
</dbReference>
<feature type="domain" description="Flagellar basal body rod protein N-terminal" evidence="7">
    <location>
        <begin position="8"/>
        <end position="38"/>
    </location>
</feature>
<keyword evidence="10" id="KW-0282">Flagellum</keyword>
<dbReference type="InterPro" id="IPR010930">
    <property type="entry name" value="Flg_bb/hook_C_dom"/>
</dbReference>
<dbReference type="InterPro" id="IPR001444">
    <property type="entry name" value="Flag_bb_rod_N"/>
</dbReference>
<dbReference type="Pfam" id="PF22638">
    <property type="entry name" value="FlgK_D1"/>
    <property type="match status" value="1"/>
</dbReference>
<dbReference type="GO" id="GO:0005198">
    <property type="term" value="F:structural molecule activity"/>
    <property type="evidence" value="ECO:0007669"/>
    <property type="project" value="InterPro"/>
</dbReference>
<evidence type="ECO:0000313" key="10">
    <source>
        <dbReference type="EMBL" id="SDL67606.1"/>
    </source>
</evidence>
<proteinExistence type="inferred from homology"/>
<evidence type="ECO:0000256" key="2">
    <source>
        <dbReference type="ARBA" id="ARBA00004613"/>
    </source>
</evidence>
<dbReference type="OrthoDB" id="9802553at2"/>
<dbReference type="PANTHER" id="PTHR30033">
    <property type="entry name" value="FLAGELLAR HOOK-ASSOCIATED PROTEIN 1"/>
    <property type="match status" value="1"/>
</dbReference>
<keyword evidence="6" id="KW-0975">Bacterial flagellum</keyword>
<evidence type="ECO:0000259" key="9">
    <source>
        <dbReference type="Pfam" id="PF22638"/>
    </source>
</evidence>